<reference evidence="2 3" key="1">
    <citation type="submission" date="2020-07" db="EMBL/GenBank/DDBJ databases">
        <title>Bacterium isolated from marien macroalgae.</title>
        <authorList>
            <person name="Zhu K."/>
            <person name="Lu D."/>
            <person name="Du Z."/>
        </authorList>
    </citation>
    <scope>NUCLEOTIDE SEQUENCE [LARGE SCALE GENOMIC DNA]</scope>
    <source>
        <strain evidence="2 3">3-1745</strain>
    </source>
</reference>
<keyword evidence="3" id="KW-1185">Reference proteome</keyword>
<name>A0A7W1WZP6_9GAMM</name>
<dbReference type="RefSeq" id="WP_181740520.1">
    <property type="nucleotide sequence ID" value="NZ_JACEMT010000052.1"/>
</dbReference>
<accession>A0A7W1WZP6</accession>
<dbReference type="GO" id="GO:0051537">
    <property type="term" value="F:2 iron, 2 sulfur cluster binding"/>
    <property type="evidence" value="ECO:0007669"/>
    <property type="project" value="InterPro"/>
</dbReference>
<dbReference type="Proteomes" id="UP000538931">
    <property type="component" value="Unassembled WGS sequence"/>
</dbReference>
<dbReference type="NCBIfam" id="TIGR03950">
    <property type="entry name" value="sidero_Fe_reduc"/>
    <property type="match status" value="1"/>
</dbReference>
<dbReference type="InterPro" id="IPR024726">
    <property type="entry name" value="FhuF_C"/>
</dbReference>
<organism evidence="2 3">
    <name type="scientific">Marinobacterium marinum</name>
    <dbReference type="NCBI Taxonomy" id="2756129"/>
    <lineage>
        <taxon>Bacteria</taxon>
        <taxon>Pseudomonadati</taxon>
        <taxon>Pseudomonadota</taxon>
        <taxon>Gammaproteobacteria</taxon>
        <taxon>Oceanospirillales</taxon>
        <taxon>Oceanospirillaceae</taxon>
        <taxon>Marinobacterium</taxon>
    </lineage>
</organism>
<protein>
    <submittedName>
        <fullName evidence="2">Siderophore ferric iron reductase</fullName>
    </submittedName>
</protein>
<evidence type="ECO:0000313" key="2">
    <source>
        <dbReference type="EMBL" id="MBA4503089.1"/>
    </source>
</evidence>
<sequence>MLIHLSWGEIVMPVSANGIQESHQLLIERCARVMPGLSVEAGEPEDSMLVAGRRNHSLLDNLVSSLQRQYPEAGRHYWGARAWGLSIWQPVLLTILVTETLQQRVNLVHLGQCVTQNSIIGMRLGARLLSAEQACRRQAAEHLRMVCDEALAELGQVIKVNRVLAQRLLGDRIVSTLLRVRPLLGNRSHTSVHRLGLEWLDAAGLAGASALGVFELPHGGTELMLDRKGCCQHYRRAGGEPCKTCPRQPRHIRVERLRAAWQMGA</sequence>
<gene>
    <name evidence="2" type="ORF">H1S06_12030</name>
</gene>
<proteinExistence type="predicted"/>
<comment type="caution">
    <text evidence="2">The sequence shown here is derived from an EMBL/GenBank/DDBJ whole genome shotgun (WGS) entry which is preliminary data.</text>
</comment>
<evidence type="ECO:0000313" key="3">
    <source>
        <dbReference type="Proteomes" id="UP000538931"/>
    </source>
</evidence>
<dbReference type="AlphaFoldDB" id="A0A7W1WZP6"/>
<feature type="domain" description="Ferric siderophore reductase C-terminal" evidence="1">
    <location>
        <begin position="227"/>
        <end position="247"/>
    </location>
</feature>
<dbReference type="Pfam" id="PF11575">
    <property type="entry name" value="FhuF_C"/>
    <property type="match status" value="1"/>
</dbReference>
<dbReference type="EMBL" id="JACEMT010000052">
    <property type="protein sequence ID" value="MBA4503089.1"/>
    <property type="molecule type" value="Genomic_DNA"/>
</dbReference>
<evidence type="ECO:0000259" key="1">
    <source>
        <dbReference type="Pfam" id="PF11575"/>
    </source>
</evidence>
<dbReference type="InterPro" id="IPR023998">
    <property type="entry name" value="FCR-like"/>
</dbReference>